<keyword evidence="2" id="KW-0969">Cilium</keyword>
<feature type="region of interest" description="Disordered" evidence="1">
    <location>
        <begin position="1"/>
        <end position="20"/>
    </location>
</feature>
<keyword evidence="2" id="KW-0966">Cell projection</keyword>
<dbReference type="Proteomes" id="UP001228905">
    <property type="component" value="Unassembled WGS sequence"/>
</dbReference>
<gene>
    <name evidence="2" type="ORF">QO010_001695</name>
</gene>
<sequence length="81" mass="8704">MSQPVLGQGPSGASASQVNASVQTAPDLRLVIEEDPVSGSYIYKTLDRRTGEVVQQLPREEVLRLKDASVYVPGQMADTTT</sequence>
<evidence type="ECO:0000313" key="3">
    <source>
        <dbReference type="Proteomes" id="UP001228905"/>
    </source>
</evidence>
<proteinExistence type="predicted"/>
<name>A0ABU0IPN5_9CAUL</name>
<keyword evidence="2" id="KW-0282">Flagellum</keyword>
<dbReference type="Gene3D" id="3.30.160.170">
    <property type="entry name" value="FlaG-like"/>
    <property type="match status" value="1"/>
</dbReference>
<dbReference type="RefSeq" id="WP_307348200.1">
    <property type="nucleotide sequence ID" value="NZ_JAUSVS010000002.1"/>
</dbReference>
<protein>
    <submittedName>
        <fullName evidence="2">Flagellar protein FlaG</fullName>
    </submittedName>
</protein>
<organism evidence="2 3">
    <name type="scientific">Caulobacter ginsengisoli</name>
    <dbReference type="NCBI Taxonomy" id="400775"/>
    <lineage>
        <taxon>Bacteria</taxon>
        <taxon>Pseudomonadati</taxon>
        <taxon>Pseudomonadota</taxon>
        <taxon>Alphaproteobacteria</taxon>
        <taxon>Caulobacterales</taxon>
        <taxon>Caulobacteraceae</taxon>
        <taxon>Caulobacter</taxon>
    </lineage>
</organism>
<dbReference type="EMBL" id="JAUSVS010000002">
    <property type="protein sequence ID" value="MDQ0463924.1"/>
    <property type="molecule type" value="Genomic_DNA"/>
</dbReference>
<comment type="caution">
    <text evidence="2">The sequence shown here is derived from an EMBL/GenBank/DDBJ whole genome shotgun (WGS) entry which is preliminary data.</text>
</comment>
<accession>A0ABU0IPN5</accession>
<dbReference type="InterPro" id="IPR035924">
    <property type="entry name" value="FlaG-like_sf"/>
</dbReference>
<evidence type="ECO:0000256" key="1">
    <source>
        <dbReference type="SAM" id="MobiDB-lite"/>
    </source>
</evidence>
<keyword evidence="3" id="KW-1185">Reference proteome</keyword>
<dbReference type="SUPFAM" id="SSF160214">
    <property type="entry name" value="FlaG-like"/>
    <property type="match status" value="1"/>
</dbReference>
<evidence type="ECO:0000313" key="2">
    <source>
        <dbReference type="EMBL" id="MDQ0463924.1"/>
    </source>
</evidence>
<reference evidence="2 3" key="1">
    <citation type="submission" date="2023-07" db="EMBL/GenBank/DDBJ databases">
        <title>Genomic Encyclopedia of Type Strains, Phase IV (KMG-IV): sequencing the most valuable type-strain genomes for metagenomic binning, comparative biology and taxonomic classification.</title>
        <authorList>
            <person name="Goeker M."/>
        </authorList>
    </citation>
    <scope>NUCLEOTIDE SEQUENCE [LARGE SCALE GENOMIC DNA]</scope>
    <source>
        <strain evidence="2 3">DSM 18695</strain>
    </source>
</reference>